<dbReference type="InterPro" id="IPR003395">
    <property type="entry name" value="RecF/RecN/SMC_N"/>
</dbReference>
<dbReference type="GO" id="GO:0003684">
    <property type="term" value="F:damaged DNA binding"/>
    <property type="evidence" value="ECO:0007669"/>
    <property type="project" value="TreeGrafter"/>
</dbReference>
<feature type="coiled-coil region" evidence="12">
    <location>
        <begin position="440"/>
        <end position="510"/>
    </location>
</feature>
<evidence type="ECO:0000256" key="10">
    <source>
        <dbReference type="ARBA" id="ARBA00023204"/>
    </source>
</evidence>
<dbReference type="HOGENOM" id="CLU_009063_0_0_1"/>
<protein>
    <recommendedName>
        <fullName evidence="14">RecF/RecN/SMC N-terminal domain-containing protein</fullName>
    </recommendedName>
</protein>
<keyword evidence="6" id="KW-0227">DNA damage</keyword>
<comment type="subcellular location">
    <subcellularLocation>
        <location evidence="2">Chromosome</location>
    </subcellularLocation>
    <subcellularLocation>
        <location evidence="1">Nucleus</location>
    </subcellularLocation>
</comment>
<evidence type="ECO:0000256" key="3">
    <source>
        <dbReference type="ARBA" id="ARBA00006793"/>
    </source>
</evidence>
<organism evidence="15 16">
    <name type="scientific">Hebeloma cylindrosporum</name>
    <dbReference type="NCBI Taxonomy" id="76867"/>
    <lineage>
        <taxon>Eukaryota</taxon>
        <taxon>Fungi</taxon>
        <taxon>Dikarya</taxon>
        <taxon>Basidiomycota</taxon>
        <taxon>Agaricomycotina</taxon>
        <taxon>Agaricomycetes</taxon>
        <taxon>Agaricomycetidae</taxon>
        <taxon>Agaricales</taxon>
        <taxon>Agaricineae</taxon>
        <taxon>Hymenogastraceae</taxon>
        <taxon>Hebeloma</taxon>
    </lineage>
</organism>
<evidence type="ECO:0000256" key="12">
    <source>
        <dbReference type="SAM" id="Coils"/>
    </source>
</evidence>
<accession>A0A0C3BS98</accession>
<dbReference type="PANTHER" id="PTHR19306:SF6">
    <property type="entry name" value="STRUCTURAL MAINTENANCE OF CHROMOSOMES PROTEIN 6"/>
    <property type="match status" value="1"/>
</dbReference>
<proteinExistence type="inferred from homology"/>
<keyword evidence="11" id="KW-0539">Nucleus</keyword>
<comment type="similarity">
    <text evidence="3">Belongs to the SMC family. SMC6 subfamily.</text>
</comment>
<evidence type="ECO:0000256" key="5">
    <source>
        <dbReference type="ARBA" id="ARBA00022741"/>
    </source>
</evidence>
<dbReference type="Proteomes" id="UP000053424">
    <property type="component" value="Unassembled WGS sequence"/>
</dbReference>
<name>A0A0C3BS98_HEBCY</name>
<dbReference type="Gene3D" id="3.40.50.300">
    <property type="entry name" value="P-loop containing nucleotide triphosphate hydrolases"/>
    <property type="match status" value="2"/>
</dbReference>
<keyword evidence="8 12" id="KW-0175">Coiled coil</keyword>
<evidence type="ECO:0000259" key="14">
    <source>
        <dbReference type="Pfam" id="PF02463"/>
    </source>
</evidence>
<dbReference type="GO" id="GO:0000724">
    <property type="term" value="P:double-strand break repair via homologous recombination"/>
    <property type="evidence" value="ECO:0007669"/>
    <property type="project" value="TreeGrafter"/>
</dbReference>
<dbReference type="InterPro" id="IPR027417">
    <property type="entry name" value="P-loop_NTPase"/>
</dbReference>
<evidence type="ECO:0000313" key="15">
    <source>
        <dbReference type="EMBL" id="KIM39560.1"/>
    </source>
</evidence>
<dbReference type="AlphaFoldDB" id="A0A0C3BS98"/>
<gene>
    <name evidence="15" type="ORF">M413DRAFT_29277</name>
</gene>
<keyword evidence="4" id="KW-0158">Chromosome</keyword>
<keyword evidence="9" id="KW-0233">DNA recombination</keyword>
<dbReference type="GO" id="GO:0005634">
    <property type="term" value="C:nucleus"/>
    <property type="evidence" value="ECO:0007669"/>
    <property type="project" value="UniProtKB-SubCell"/>
</dbReference>
<sequence length="1145" mass="129901">MSKRRSSRSEPEAGPSNLNTAKSARLRSPTRVIDVDADDGPTDCLPRGYTGVPDDELEELEKALILRFEARRVANQGRIGEVATSRIIERVELCQFMCHTYLTFDFGDQLNFIVGQNGSGKSAILAGIAVALGGKAIATGRGTGIRSLIQEGKSKAEVAVVLRNKGEKAYKHELFGVKIIVVRTITLKGASSYKIKSAAGKVIYTTKGEVDAICDYMDIRVDNPITILTQEAAKTFLKSSTPESRYKLFLQGTYLEQLKDDYETAYQHRATIKAELKRKREYGPILLERFHAARNAHREAMEAHDLRSKKDRLLKEMEWVQIAEKEQELEVAYGKLATEEGKIGDAQAELATAKASRESLTVDIATMTDQHEEIKREIEDIRKRMEELRPSIASKKNEMRNLVVQFFLQCCSWWLMMTITLFPGRREHMQDSIQVASQGIQGLDEQLNQESQILEEIIQDRKAAAKLEMDALREKIQNFKDQRASIETALADLRQNLSDANRQRTDASLDFENKKKEDEDLRRRYQTCKSQIRDPLTQYGQNIRNVLDTIKGQQWRGAMPIGPLGMYVTLEDLNYGEVLRQHVGNVLLSFAVTDARDIRPLKEILRKYNNAHMHVIVSSGELFDYTHGEPPSQYLTALRLLKISEPWVTRILIDHCHIERILMAPTRVEAENLLKEISDGVALSSEGFKLRRWKIDGGNKSEGLRDLRSFDKRYSLFRGVGTSTGDLEAIAASGVELQRSLESLESSKSHWQQAVRDIEHKIKEEQPRLRSLDYELRRHDQELQSKMAEDQDESPPALAVLEELRQEKSSEIESFQTQLAHVTNRKMDLTPQITALELEANALGRQVEEKEREGEILVTRIEDKAAKLVEATSHCSYYEKYEADQTAKCRELGEAAREIAAMLEELLEKAPPGGRSTRLLKKADIQKELSNLDRTLTRYETRNPKPIGQIEDELERAKQAHDDFVNSWFDLNDLAEETRNALYVRCDRWVLFRTAVTVQLKNQFMYNLSLRGYLGTMEVDHENGTIELRIQTDDKVHDKLQDLQGSVVAGQKDPAVLSGGEKSLTTLCLLLSLWEVCANPIRCLDEFDVYMDAQNRKVAILMLVNSAKAAAGRQTVIITPHAIDDVYSEPPVVLIKQMADPTRGE</sequence>
<feature type="domain" description="RecF/RecN/SMC N-terminal" evidence="14">
    <location>
        <begin position="88"/>
        <end position="1119"/>
    </location>
</feature>
<reference evidence="15 16" key="1">
    <citation type="submission" date="2014-04" db="EMBL/GenBank/DDBJ databases">
        <authorList>
            <consortium name="DOE Joint Genome Institute"/>
            <person name="Kuo A."/>
            <person name="Gay G."/>
            <person name="Dore J."/>
            <person name="Kohler A."/>
            <person name="Nagy L.G."/>
            <person name="Floudas D."/>
            <person name="Copeland A."/>
            <person name="Barry K.W."/>
            <person name="Cichocki N."/>
            <person name="Veneault-Fourrey C."/>
            <person name="LaButti K."/>
            <person name="Lindquist E.A."/>
            <person name="Lipzen A."/>
            <person name="Lundell T."/>
            <person name="Morin E."/>
            <person name="Murat C."/>
            <person name="Sun H."/>
            <person name="Tunlid A."/>
            <person name="Henrissat B."/>
            <person name="Grigoriev I.V."/>
            <person name="Hibbett D.S."/>
            <person name="Martin F."/>
            <person name="Nordberg H.P."/>
            <person name="Cantor M.N."/>
            <person name="Hua S.X."/>
        </authorList>
    </citation>
    <scope>NUCLEOTIDE SEQUENCE [LARGE SCALE GENOMIC DNA]</scope>
    <source>
        <strain evidence="16">h7</strain>
    </source>
</reference>
<evidence type="ECO:0000256" key="1">
    <source>
        <dbReference type="ARBA" id="ARBA00004123"/>
    </source>
</evidence>
<evidence type="ECO:0000256" key="8">
    <source>
        <dbReference type="ARBA" id="ARBA00023054"/>
    </source>
</evidence>
<reference evidence="16" key="2">
    <citation type="submission" date="2015-01" db="EMBL/GenBank/DDBJ databases">
        <title>Evolutionary Origins and Diversification of the Mycorrhizal Mutualists.</title>
        <authorList>
            <consortium name="DOE Joint Genome Institute"/>
            <consortium name="Mycorrhizal Genomics Consortium"/>
            <person name="Kohler A."/>
            <person name="Kuo A."/>
            <person name="Nagy L.G."/>
            <person name="Floudas D."/>
            <person name="Copeland A."/>
            <person name="Barry K.W."/>
            <person name="Cichocki N."/>
            <person name="Veneault-Fourrey C."/>
            <person name="LaButti K."/>
            <person name="Lindquist E.A."/>
            <person name="Lipzen A."/>
            <person name="Lundell T."/>
            <person name="Morin E."/>
            <person name="Murat C."/>
            <person name="Riley R."/>
            <person name="Ohm R."/>
            <person name="Sun H."/>
            <person name="Tunlid A."/>
            <person name="Henrissat B."/>
            <person name="Grigoriev I.V."/>
            <person name="Hibbett D.S."/>
            <person name="Martin F."/>
        </authorList>
    </citation>
    <scope>NUCLEOTIDE SEQUENCE [LARGE SCALE GENOMIC DNA]</scope>
    <source>
        <strain evidence="16">h7</strain>
    </source>
</reference>
<keyword evidence="5" id="KW-0547">Nucleotide-binding</keyword>
<evidence type="ECO:0000256" key="6">
    <source>
        <dbReference type="ARBA" id="ARBA00022763"/>
    </source>
</evidence>
<feature type="coiled-coil region" evidence="12">
    <location>
        <begin position="889"/>
        <end position="942"/>
    </location>
</feature>
<keyword evidence="7" id="KW-0067">ATP-binding</keyword>
<dbReference type="GO" id="GO:0030915">
    <property type="term" value="C:Smc5-Smc6 complex"/>
    <property type="evidence" value="ECO:0007669"/>
    <property type="project" value="TreeGrafter"/>
</dbReference>
<dbReference type="STRING" id="686832.A0A0C3BS98"/>
<evidence type="ECO:0000256" key="2">
    <source>
        <dbReference type="ARBA" id="ARBA00004286"/>
    </source>
</evidence>
<dbReference type="OrthoDB" id="10072614at2759"/>
<evidence type="ECO:0000313" key="16">
    <source>
        <dbReference type="Proteomes" id="UP000053424"/>
    </source>
</evidence>
<evidence type="ECO:0000256" key="11">
    <source>
        <dbReference type="ARBA" id="ARBA00023242"/>
    </source>
</evidence>
<dbReference type="SUPFAM" id="SSF52540">
    <property type="entry name" value="P-loop containing nucleoside triphosphate hydrolases"/>
    <property type="match status" value="1"/>
</dbReference>
<keyword evidence="10" id="KW-0234">DNA repair</keyword>
<dbReference type="GO" id="GO:0035861">
    <property type="term" value="C:site of double-strand break"/>
    <property type="evidence" value="ECO:0007669"/>
    <property type="project" value="TreeGrafter"/>
</dbReference>
<evidence type="ECO:0000256" key="7">
    <source>
        <dbReference type="ARBA" id="ARBA00022840"/>
    </source>
</evidence>
<dbReference type="Pfam" id="PF02463">
    <property type="entry name" value="SMC_N"/>
    <property type="match status" value="1"/>
</dbReference>
<feature type="coiled-coil region" evidence="12">
    <location>
        <begin position="798"/>
        <end position="853"/>
    </location>
</feature>
<dbReference type="GO" id="GO:0003697">
    <property type="term" value="F:single-stranded DNA binding"/>
    <property type="evidence" value="ECO:0007669"/>
    <property type="project" value="TreeGrafter"/>
</dbReference>
<feature type="coiled-coil region" evidence="12">
    <location>
        <begin position="357"/>
        <end position="384"/>
    </location>
</feature>
<evidence type="ECO:0000256" key="9">
    <source>
        <dbReference type="ARBA" id="ARBA00023172"/>
    </source>
</evidence>
<evidence type="ECO:0000256" key="4">
    <source>
        <dbReference type="ARBA" id="ARBA00022454"/>
    </source>
</evidence>
<dbReference type="EMBL" id="KN831785">
    <property type="protein sequence ID" value="KIM39560.1"/>
    <property type="molecule type" value="Genomic_DNA"/>
</dbReference>
<keyword evidence="16" id="KW-1185">Reference proteome</keyword>
<dbReference type="GO" id="GO:0005524">
    <property type="term" value="F:ATP binding"/>
    <property type="evidence" value="ECO:0007669"/>
    <property type="project" value="UniProtKB-KW"/>
</dbReference>
<evidence type="ECO:0000256" key="13">
    <source>
        <dbReference type="SAM" id="MobiDB-lite"/>
    </source>
</evidence>
<feature type="region of interest" description="Disordered" evidence="13">
    <location>
        <begin position="1"/>
        <end position="39"/>
    </location>
</feature>
<dbReference type="PANTHER" id="PTHR19306">
    <property type="entry name" value="STRUCTURAL MAINTENANCE OF CHROMOSOMES 5,6 SMC5, SMC6"/>
    <property type="match status" value="1"/>
</dbReference>